<protein>
    <submittedName>
        <fullName evidence="1">Uncharacterized protein</fullName>
    </submittedName>
</protein>
<proteinExistence type="predicted"/>
<reference evidence="1 2" key="1">
    <citation type="submission" date="2020-10" db="EMBL/GenBank/DDBJ databases">
        <title>Plant Genome Project.</title>
        <authorList>
            <person name="Zhang R.-G."/>
        </authorList>
    </citation>
    <scope>NUCLEOTIDE SEQUENCE [LARGE SCALE GENOMIC DNA]</scope>
    <source>
        <strain evidence="1">FAFU-HL-1</strain>
        <tissue evidence="1">Leaf</tissue>
    </source>
</reference>
<gene>
    <name evidence="1" type="ORF">SADUNF_Sadunf06G0013600</name>
</gene>
<evidence type="ECO:0000313" key="1">
    <source>
        <dbReference type="EMBL" id="KAF9679423.1"/>
    </source>
</evidence>
<comment type="caution">
    <text evidence="1">The sequence shown here is derived from an EMBL/GenBank/DDBJ whole genome shotgun (WGS) entry which is preliminary data.</text>
</comment>
<dbReference type="Proteomes" id="UP000657918">
    <property type="component" value="Unassembled WGS sequence"/>
</dbReference>
<dbReference type="EMBL" id="JADGMS010000006">
    <property type="protein sequence ID" value="KAF9679423.1"/>
    <property type="molecule type" value="Genomic_DNA"/>
</dbReference>
<evidence type="ECO:0000313" key="2">
    <source>
        <dbReference type="Proteomes" id="UP000657918"/>
    </source>
</evidence>
<name>A0A835K1T2_9ROSI</name>
<sequence length="69" mass="7592">MVVLAVEEGVTLCVDVNISVKIIPRHAHPCKGTGKLRIPMIGVNVQHQPLDSNPVGKMDPKCCFHLFFI</sequence>
<accession>A0A835K1T2</accession>
<organism evidence="1 2">
    <name type="scientific">Salix dunnii</name>
    <dbReference type="NCBI Taxonomy" id="1413687"/>
    <lineage>
        <taxon>Eukaryota</taxon>
        <taxon>Viridiplantae</taxon>
        <taxon>Streptophyta</taxon>
        <taxon>Embryophyta</taxon>
        <taxon>Tracheophyta</taxon>
        <taxon>Spermatophyta</taxon>
        <taxon>Magnoliopsida</taxon>
        <taxon>eudicotyledons</taxon>
        <taxon>Gunneridae</taxon>
        <taxon>Pentapetalae</taxon>
        <taxon>rosids</taxon>
        <taxon>fabids</taxon>
        <taxon>Malpighiales</taxon>
        <taxon>Salicaceae</taxon>
        <taxon>Saliceae</taxon>
        <taxon>Salix</taxon>
    </lineage>
</organism>
<keyword evidence="2" id="KW-1185">Reference proteome</keyword>
<dbReference type="AlphaFoldDB" id="A0A835K1T2"/>